<keyword evidence="4" id="KW-1185">Reference proteome</keyword>
<dbReference type="PANTHER" id="PTHR42776">
    <property type="entry name" value="SERINE PEPTIDASE S9 FAMILY MEMBER"/>
    <property type="match status" value="1"/>
</dbReference>
<keyword evidence="1" id="KW-0378">Hydrolase</keyword>
<name>A0ABY2AQX3_9GAMM</name>
<reference evidence="3 4" key="1">
    <citation type="submission" date="2019-02" db="EMBL/GenBank/DDBJ databases">
        <title>Corallincola luteus sp. nov., a marine bacterium isolated from surface sediment of Bohai Sea in China.</title>
        <authorList>
            <person name="Ren Q."/>
        </authorList>
    </citation>
    <scope>NUCLEOTIDE SEQUENCE [LARGE SCALE GENOMIC DNA]</scope>
    <source>
        <strain evidence="3 4">DASS28</strain>
    </source>
</reference>
<accession>A0ABY2AQX3</accession>
<evidence type="ECO:0000256" key="1">
    <source>
        <dbReference type="ARBA" id="ARBA00022801"/>
    </source>
</evidence>
<dbReference type="Gene3D" id="3.40.50.1820">
    <property type="entry name" value="alpha/beta hydrolase"/>
    <property type="match status" value="1"/>
</dbReference>
<dbReference type="SUPFAM" id="SSF82171">
    <property type="entry name" value="DPP6 N-terminal domain-like"/>
    <property type="match status" value="1"/>
</dbReference>
<evidence type="ECO:0000313" key="3">
    <source>
        <dbReference type="EMBL" id="TCI04768.1"/>
    </source>
</evidence>
<dbReference type="EMBL" id="SJXE01000001">
    <property type="protein sequence ID" value="TCI04768.1"/>
    <property type="molecule type" value="Genomic_DNA"/>
</dbReference>
<organism evidence="3 4">
    <name type="scientific">Corallincola luteus</name>
    <dbReference type="NCBI Taxonomy" id="1775177"/>
    <lineage>
        <taxon>Bacteria</taxon>
        <taxon>Pseudomonadati</taxon>
        <taxon>Pseudomonadota</taxon>
        <taxon>Gammaproteobacteria</taxon>
        <taxon>Alteromonadales</taxon>
        <taxon>Psychromonadaceae</taxon>
        <taxon>Corallincola</taxon>
    </lineage>
</organism>
<proteinExistence type="predicted"/>
<feature type="domain" description="Peptidase S9 prolyl oligopeptidase catalytic" evidence="2">
    <location>
        <begin position="452"/>
        <end position="660"/>
    </location>
</feature>
<evidence type="ECO:0000313" key="4">
    <source>
        <dbReference type="Proteomes" id="UP000292554"/>
    </source>
</evidence>
<dbReference type="PROSITE" id="PS51257">
    <property type="entry name" value="PROKAR_LIPOPROTEIN"/>
    <property type="match status" value="1"/>
</dbReference>
<dbReference type="Pfam" id="PF00326">
    <property type="entry name" value="Peptidase_S9"/>
    <property type="match status" value="1"/>
</dbReference>
<dbReference type="InterPro" id="IPR001375">
    <property type="entry name" value="Peptidase_S9_cat"/>
</dbReference>
<comment type="caution">
    <text evidence="3">The sequence shown here is derived from an EMBL/GenBank/DDBJ whole genome shotgun (WGS) entry which is preliminary data.</text>
</comment>
<protein>
    <submittedName>
        <fullName evidence="3">S9 family peptidase</fullName>
    </submittedName>
</protein>
<dbReference type="Proteomes" id="UP000292554">
    <property type="component" value="Unassembled WGS sequence"/>
</dbReference>
<evidence type="ECO:0000259" key="2">
    <source>
        <dbReference type="Pfam" id="PF00326"/>
    </source>
</evidence>
<dbReference type="PANTHER" id="PTHR42776:SF27">
    <property type="entry name" value="DIPEPTIDYL PEPTIDASE FAMILY MEMBER 6"/>
    <property type="match status" value="1"/>
</dbReference>
<dbReference type="SUPFAM" id="SSF53474">
    <property type="entry name" value="alpha/beta-Hydrolases"/>
    <property type="match status" value="1"/>
</dbReference>
<sequence>MVAALRRSNLKGINMRLFLLFLLTLCACFTYATPKVDDFVRFNAFQDVKISPQGDYLAVSMSDAEGKLVVSVLDRKSLKITGVAGFSGHWQAGDFFWVNDDRIVVQLVKKYGLREQPYITGNLFAMNADGSRQGLIFGPDAGESTTGTNRKMRQATFAVASMLDRMPEENKYILISAYPFSRSKETYPTAYRLDVYSGKLRKIVRSPIENGYLLSDHEQQVRFAVGGESQENNKFKLFTRQDNRADWQLMPSTIGHLGKIKPLVFTPNNQKVYFYASAGVTGTKGLFLMDLATQEIEEVYQHDTVDAFDLLTNVEKQPLAVAVVDGRPKLEFIQSDSKAAKLYKGLALAFPEHYIGITSITDDGSLVVLDIQNDKNAGDFYLFNTKTKKVDYLLSRADWQDPAQMASVEPIVVTSRDNMPLHGYLTRPTAGEAPYPLVVMPHGGPIGVRDFWQFDADAQFLASRGYAVLQVNFRGSGGYGEQFQRAGYQQWGRAMQTDLTDATQWAIDAGITKPDTICMVGASYGAYASLMAAIQEPKLYQCVAGLYGVYDLTRLTNDVNYDSSEAFLRQTLGSDNETLKRYSPVNYVDQIEAQVMLVHGGKDEVAPIAHYELLAERLNKANKPFVSLVKKNESHGFYQPENRKELYLKLAEFLDQNIGHQRL</sequence>
<gene>
    <name evidence="3" type="ORF">EZV61_02005</name>
</gene>
<dbReference type="InterPro" id="IPR029058">
    <property type="entry name" value="AB_hydrolase_fold"/>
</dbReference>